<dbReference type="InterPro" id="IPR013087">
    <property type="entry name" value="Znf_C2H2_type"/>
</dbReference>
<feature type="non-terminal residue" evidence="2">
    <location>
        <position position="1"/>
    </location>
</feature>
<comment type="caution">
    <text evidence="2">The sequence shown here is derived from an EMBL/GenBank/DDBJ whole genome shotgun (WGS) entry which is preliminary data.</text>
</comment>
<accession>A0AAN4Z363</accession>
<gene>
    <name evidence="2" type="ORF">PMAYCL1PPCAC_03241</name>
</gene>
<reference evidence="3" key="1">
    <citation type="submission" date="2022-10" db="EMBL/GenBank/DDBJ databases">
        <title>Genome assembly of Pristionchus species.</title>
        <authorList>
            <person name="Yoshida K."/>
            <person name="Sommer R.J."/>
        </authorList>
    </citation>
    <scope>NUCLEOTIDE SEQUENCE [LARGE SCALE GENOMIC DNA]</scope>
    <source>
        <strain evidence="3">RS5460</strain>
    </source>
</reference>
<keyword evidence="3" id="KW-1185">Reference proteome</keyword>
<proteinExistence type="predicted"/>
<dbReference type="Proteomes" id="UP001328107">
    <property type="component" value="Unassembled WGS sequence"/>
</dbReference>
<evidence type="ECO:0000259" key="1">
    <source>
        <dbReference type="PROSITE" id="PS00028"/>
    </source>
</evidence>
<name>A0AAN4Z363_9BILA</name>
<evidence type="ECO:0000313" key="2">
    <source>
        <dbReference type="EMBL" id="GMR33046.1"/>
    </source>
</evidence>
<dbReference type="EMBL" id="BTRK01000001">
    <property type="protein sequence ID" value="GMR33046.1"/>
    <property type="molecule type" value="Genomic_DNA"/>
</dbReference>
<dbReference type="PROSITE" id="PS00028">
    <property type="entry name" value="ZINC_FINGER_C2H2_1"/>
    <property type="match status" value="1"/>
</dbReference>
<dbReference type="AlphaFoldDB" id="A0AAN4Z363"/>
<evidence type="ECO:0000313" key="3">
    <source>
        <dbReference type="Proteomes" id="UP001328107"/>
    </source>
</evidence>
<feature type="domain" description="C2H2-type" evidence="1">
    <location>
        <begin position="10"/>
        <end position="31"/>
    </location>
</feature>
<organism evidence="2 3">
    <name type="scientific">Pristionchus mayeri</name>
    <dbReference type="NCBI Taxonomy" id="1317129"/>
    <lineage>
        <taxon>Eukaryota</taxon>
        <taxon>Metazoa</taxon>
        <taxon>Ecdysozoa</taxon>
        <taxon>Nematoda</taxon>
        <taxon>Chromadorea</taxon>
        <taxon>Rhabditida</taxon>
        <taxon>Rhabditina</taxon>
        <taxon>Diplogasteromorpha</taxon>
        <taxon>Diplogasteroidea</taxon>
        <taxon>Neodiplogasteridae</taxon>
        <taxon>Pristionchus</taxon>
    </lineage>
</organism>
<protein>
    <recommendedName>
        <fullName evidence="1">C2H2-type domain-containing protein</fullName>
    </recommendedName>
</protein>
<sequence>LVIGNDGVICTGCSSLLVRTHLLSQHSRSVHIASSNVRDSTVGWAVGRRHSLINRRSERALHARLSIATVESGRALGTSGSGWSGTERGLALGSGCSLGTGRSVGSTRSLDAHTRHGGVSWLALQTGLARGSLGTEEARGSTGSVPTVESVGTSGTGRACASGHSSFTLTSAWSLGTRGTDHAGQLRLRFQLNIVSIDSGGTLNRRMSNGPSTRSMNEQIGMVDMKLVTSYVNRLEISQDSRIQ</sequence>